<organism evidence="2 3">
    <name type="scientific">Pilimelia anulata</name>
    <dbReference type="NCBI Taxonomy" id="53371"/>
    <lineage>
        <taxon>Bacteria</taxon>
        <taxon>Bacillati</taxon>
        <taxon>Actinomycetota</taxon>
        <taxon>Actinomycetes</taxon>
        <taxon>Micromonosporales</taxon>
        <taxon>Micromonosporaceae</taxon>
        <taxon>Pilimelia</taxon>
    </lineage>
</organism>
<name>A0A8J3B4I6_9ACTN</name>
<evidence type="ECO:0000313" key="3">
    <source>
        <dbReference type="Proteomes" id="UP000649739"/>
    </source>
</evidence>
<reference evidence="2" key="2">
    <citation type="submission" date="2020-09" db="EMBL/GenBank/DDBJ databases">
        <authorList>
            <person name="Sun Q."/>
            <person name="Ohkuma M."/>
        </authorList>
    </citation>
    <scope>NUCLEOTIDE SEQUENCE</scope>
    <source>
        <strain evidence="2">JCM 3090</strain>
    </source>
</reference>
<evidence type="ECO:0008006" key="4">
    <source>
        <dbReference type="Google" id="ProtNLM"/>
    </source>
</evidence>
<dbReference type="AlphaFoldDB" id="A0A8J3B4I6"/>
<feature type="signal peptide" evidence="1">
    <location>
        <begin position="1"/>
        <end position="25"/>
    </location>
</feature>
<dbReference type="Proteomes" id="UP000649739">
    <property type="component" value="Unassembled WGS sequence"/>
</dbReference>
<feature type="chain" id="PRO_5038689776" description="Peptidase inhibitor family I36" evidence="1">
    <location>
        <begin position="26"/>
        <end position="123"/>
    </location>
</feature>
<dbReference type="Pfam" id="PF03995">
    <property type="entry name" value="Inhibitor_I36"/>
    <property type="match status" value="1"/>
</dbReference>
<keyword evidence="1" id="KW-0732">Signal</keyword>
<evidence type="ECO:0000313" key="2">
    <source>
        <dbReference type="EMBL" id="GGJ84653.1"/>
    </source>
</evidence>
<proteinExistence type="predicted"/>
<reference evidence="2" key="1">
    <citation type="journal article" date="2014" name="Int. J. Syst. Evol. Microbiol.">
        <title>Complete genome sequence of Corynebacterium casei LMG S-19264T (=DSM 44701T), isolated from a smear-ripened cheese.</title>
        <authorList>
            <consortium name="US DOE Joint Genome Institute (JGI-PGF)"/>
            <person name="Walter F."/>
            <person name="Albersmeier A."/>
            <person name="Kalinowski J."/>
            <person name="Ruckert C."/>
        </authorList>
    </citation>
    <scope>NUCLEOTIDE SEQUENCE</scope>
    <source>
        <strain evidence="2">JCM 3090</strain>
    </source>
</reference>
<dbReference type="RefSeq" id="WP_189169102.1">
    <property type="nucleotide sequence ID" value="NZ_BMQB01000002.1"/>
</dbReference>
<dbReference type="EMBL" id="BMQB01000002">
    <property type="protein sequence ID" value="GGJ84653.1"/>
    <property type="molecule type" value="Genomic_DNA"/>
</dbReference>
<keyword evidence="3" id="KW-1185">Reference proteome</keyword>
<comment type="caution">
    <text evidence="2">The sequence shown here is derived from an EMBL/GenBank/DDBJ whole genome shotgun (WGS) entry which is preliminary data.</text>
</comment>
<evidence type="ECO:0000256" key="1">
    <source>
        <dbReference type="SAM" id="SignalP"/>
    </source>
</evidence>
<protein>
    <recommendedName>
        <fullName evidence="4">Peptidase inhibitor family I36</fullName>
    </recommendedName>
</protein>
<sequence length="123" mass="12883">MSLRRIAATGLAALGLGAATLLATAAPAAAGLGDCPARHTCIWVDANFNGGHWAKSGYTQYSDVPGWMHDKGSSWANKNVNQRECIFDWVNGSRIILGNLGPGQNVGWPGDGANDRTDAAGWC</sequence>
<accession>A0A8J3B4I6</accession>
<gene>
    <name evidence="2" type="ORF">GCM10010123_12850</name>
</gene>